<reference evidence="1 2" key="1">
    <citation type="submission" date="2006-10" db="EMBL/GenBank/DDBJ databases">
        <title>The Genome Sequence of Batrachochytrium dendrobatidis JEL423.</title>
        <authorList>
            <consortium name="The Broad Institute Genome Sequencing Platform"/>
            <person name="Birren B."/>
            <person name="Lander E."/>
            <person name="Galagan J."/>
            <person name="Cuomo C."/>
            <person name="Devon K."/>
            <person name="Jaffe D."/>
            <person name="Butler J."/>
            <person name="Alvarez P."/>
            <person name="Gnerre S."/>
            <person name="Grabherr M."/>
            <person name="Kleber M."/>
            <person name="Mauceli E."/>
            <person name="Brockman W."/>
            <person name="Young S."/>
            <person name="LaButti K."/>
            <person name="Sykes S."/>
            <person name="DeCaprio D."/>
            <person name="Crawford M."/>
            <person name="Koehrsen M."/>
            <person name="Engels R."/>
            <person name="Montgomery P."/>
            <person name="Pearson M."/>
            <person name="Howarth C."/>
            <person name="Larson L."/>
            <person name="White J."/>
            <person name="O'Leary S."/>
            <person name="Kodira C."/>
            <person name="Zeng Q."/>
            <person name="Yandava C."/>
            <person name="Alvarado L."/>
            <person name="Longcore J."/>
            <person name="James T."/>
        </authorList>
    </citation>
    <scope>NUCLEOTIDE SEQUENCE [LARGE SCALE GENOMIC DNA]</scope>
    <source>
        <strain evidence="1 2">JEL423</strain>
    </source>
</reference>
<evidence type="ECO:0000313" key="1">
    <source>
        <dbReference type="EMBL" id="OAJ44686.1"/>
    </source>
</evidence>
<sequence>MVRVSLIDLSDQQVLFRVADPVGLIGEQLCKQLCELQDV</sequence>
<protein>
    <submittedName>
        <fullName evidence="1">Uncharacterized protein</fullName>
    </submittedName>
</protein>
<dbReference type="VEuPathDB" id="FungiDB:BDEG_27893"/>
<proteinExistence type="predicted"/>
<accession>A0A177WXN6</accession>
<evidence type="ECO:0000313" key="2">
    <source>
        <dbReference type="Proteomes" id="UP000077115"/>
    </source>
</evidence>
<gene>
    <name evidence="1" type="ORF">BDEG_27893</name>
</gene>
<name>A0A177WXN6_BATDL</name>
<organism evidence="1 2">
    <name type="scientific">Batrachochytrium dendrobatidis (strain JEL423)</name>
    <dbReference type="NCBI Taxonomy" id="403673"/>
    <lineage>
        <taxon>Eukaryota</taxon>
        <taxon>Fungi</taxon>
        <taxon>Fungi incertae sedis</taxon>
        <taxon>Chytridiomycota</taxon>
        <taxon>Chytridiomycota incertae sedis</taxon>
        <taxon>Chytridiomycetes</taxon>
        <taxon>Rhizophydiales</taxon>
        <taxon>Rhizophydiales incertae sedis</taxon>
        <taxon>Batrachochytrium</taxon>
    </lineage>
</organism>
<dbReference type="EMBL" id="DS022313">
    <property type="protein sequence ID" value="OAJ44686.1"/>
    <property type="molecule type" value="Genomic_DNA"/>
</dbReference>
<reference evidence="1 2" key="2">
    <citation type="submission" date="2016-05" db="EMBL/GenBank/DDBJ databases">
        <title>Lineage-specific infection strategies underlie the spectrum of fungal disease in amphibians.</title>
        <authorList>
            <person name="Cuomo C.A."/>
            <person name="Farrer R.A."/>
            <person name="James T."/>
            <person name="Longcore J."/>
            <person name="Birren B."/>
        </authorList>
    </citation>
    <scope>NUCLEOTIDE SEQUENCE [LARGE SCALE GENOMIC DNA]</scope>
    <source>
        <strain evidence="1 2">JEL423</strain>
    </source>
</reference>
<dbReference type="Proteomes" id="UP000077115">
    <property type="component" value="Unassembled WGS sequence"/>
</dbReference>
<dbReference type="AlphaFoldDB" id="A0A177WXN6"/>